<reference evidence="1 2" key="1">
    <citation type="submission" date="2022-10" db="EMBL/GenBank/DDBJ databases">
        <title>Draft genome assembly of moderately radiation resistant bacterium Metabacillus halosaccharovorans.</title>
        <authorList>
            <person name="Pal S."/>
            <person name="Gopinathan A."/>
        </authorList>
    </citation>
    <scope>NUCLEOTIDE SEQUENCE [LARGE SCALE GENOMIC DNA]</scope>
    <source>
        <strain evidence="1 2">VITHBRA001</strain>
    </source>
</reference>
<comment type="caution">
    <text evidence="1">The sequence shown here is derived from an EMBL/GenBank/DDBJ whole genome shotgun (WGS) entry which is preliminary data.</text>
</comment>
<evidence type="ECO:0008006" key="3">
    <source>
        <dbReference type="Google" id="ProtNLM"/>
    </source>
</evidence>
<dbReference type="RefSeq" id="WP_264141684.1">
    <property type="nucleotide sequence ID" value="NZ_JAOYEY010000023.1"/>
</dbReference>
<name>A0ABT3DCR9_9BACI</name>
<dbReference type="Proteomes" id="UP001526147">
    <property type="component" value="Unassembled WGS sequence"/>
</dbReference>
<evidence type="ECO:0000313" key="2">
    <source>
        <dbReference type="Proteomes" id="UP001526147"/>
    </source>
</evidence>
<sequence length="188" mass="22003">MDMRRVTIFAFILLIILFLGSKYAFGDVNEKLVTIHSPQREITKELTAPNKTVFYQTQVDHVAVTNPTHSLKEIKANYQTKFEKLQLKTNSQIDTLVEKALHDIKAYIKEDHSDDSLKTLYQSYATQGQKIEQHTEEEFQTLYQKLITELAQNGYPEDEAEEFKQIYEQEKEERKSEILKQALSLVRE</sequence>
<gene>
    <name evidence="1" type="ORF">OIH86_03820</name>
</gene>
<protein>
    <recommendedName>
        <fullName evidence="3">DUF4047 domain-containing protein</fullName>
    </recommendedName>
</protein>
<keyword evidence="2" id="KW-1185">Reference proteome</keyword>
<accession>A0ABT3DCR9</accession>
<organism evidence="1 2">
    <name type="scientific">Metabacillus halosaccharovorans</name>
    <dbReference type="NCBI Taxonomy" id="930124"/>
    <lineage>
        <taxon>Bacteria</taxon>
        <taxon>Bacillati</taxon>
        <taxon>Bacillota</taxon>
        <taxon>Bacilli</taxon>
        <taxon>Bacillales</taxon>
        <taxon>Bacillaceae</taxon>
        <taxon>Metabacillus</taxon>
    </lineage>
</organism>
<evidence type="ECO:0000313" key="1">
    <source>
        <dbReference type="EMBL" id="MCV9884769.1"/>
    </source>
</evidence>
<proteinExistence type="predicted"/>
<dbReference type="EMBL" id="JAOYEY010000023">
    <property type="protein sequence ID" value="MCV9884769.1"/>
    <property type="molecule type" value="Genomic_DNA"/>
</dbReference>